<gene>
    <name evidence="2" type="ORF">CR513_01976</name>
</gene>
<name>A0A371IDL0_MUCPR</name>
<sequence>MADVVLHLGCQLIGLLRSSLGCWTTESAGPGGSQFGRGGFSWAGTLLDGSRCLLMIDRNMVNSARGGALMDKTPATTRHFISYMFGIRGGVVTSRVVSEVNVFDNLRLDNQLMEITSLVRQLTIGQHQQNTQQAQPSSQPTIEGLGREHLDQARGASIRLELGPCKEPNQELNPVALHVSHLSRSHVDSSSAPRHYLE</sequence>
<organism evidence="2 3">
    <name type="scientific">Mucuna pruriens</name>
    <name type="common">Velvet bean</name>
    <name type="synonym">Dolichos pruriens</name>
    <dbReference type="NCBI Taxonomy" id="157652"/>
    <lineage>
        <taxon>Eukaryota</taxon>
        <taxon>Viridiplantae</taxon>
        <taxon>Streptophyta</taxon>
        <taxon>Embryophyta</taxon>
        <taxon>Tracheophyta</taxon>
        <taxon>Spermatophyta</taxon>
        <taxon>Magnoliopsida</taxon>
        <taxon>eudicotyledons</taxon>
        <taxon>Gunneridae</taxon>
        <taxon>Pentapetalae</taxon>
        <taxon>rosids</taxon>
        <taxon>fabids</taxon>
        <taxon>Fabales</taxon>
        <taxon>Fabaceae</taxon>
        <taxon>Papilionoideae</taxon>
        <taxon>50 kb inversion clade</taxon>
        <taxon>NPAAA clade</taxon>
        <taxon>indigoferoid/millettioid clade</taxon>
        <taxon>Phaseoleae</taxon>
        <taxon>Mucuna</taxon>
    </lineage>
</organism>
<evidence type="ECO:0000256" key="1">
    <source>
        <dbReference type="SAM" id="SignalP"/>
    </source>
</evidence>
<dbReference type="AlphaFoldDB" id="A0A371IDL0"/>
<feature type="chain" id="PRO_5016621235" evidence="1">
    <location>
        <begin position="22"/>
        <end position="198"/>
    </location>
</feature>
<keyword evidence="3" id="KW-1185">Reference proteome</keyword>
<dbReference type="EMBL" id="QJKJ01000338">
    <property type="protein sequence ID" value="RDY13141.1"/>
    <property type="molecule type" value="Genomic_DNA"/>
</dbReference>
<keyword evidence="1" id="KW-0732">Signal</keyword>
<evidence type="ECO:0000313" key="3">
    <source>
        <dbReference type="Proteomes" id="UP000257109"/>
    </source>
</evidence>
<feature type="non-terminal residue" evidence="2">
    <location>
        <position position="1"/>
    </location>
</feature>
<proteinExistence type="predicted"/>
<protein>
    <submittedName>
        <fullName evidence="2">Uncharacterized protein</fullName>
    </submittedName>
</protein>
<feature type="signal peptide" evidence="1">
    <location>
        <begin position="1"/>
        <end position="21"/>
    </location>
</feature>
<accession>A0A371IDL0</accession>
<reference evidence="2" key="1">
    <citation type="submission" date="2018-05" db="EMBL/GenBank/DDBJ databases">
        <title>Draft genome of Mucuna pruriens seed.</title>
        <authorList>
            <person name="Nnadi N.E."/>
            <person name="Vos R."/>
            <person name="Hasami M.H."/>
            <person name="Devisetty U.K."/>
            <person name="Aguiy J.C."/>
        </authorList>
    </citation>
    <scope>NUCLEOTIDE SEQUENCE [LARGE SCALE GENOMIC DNA]</scope>
    <source>
        <strain evidence="2">JCA_2017</strain>
    </source>
</reference>
<evidence type="ECO:0000313" key="2">
    <source>
        <dbReference type="EMBL" id="RDY13141.1"/>
    </source>
</evidence>
<dbReference type="Proteomes" id="UP000257109">
    <property type="component" value="Unassembled WGS sequence"/>
</dbReference>
<comment type="caution">
    <text evidence="2">The sequence shown here is derived from an EMBL/GenBank/DDBJ whole genome shotgun (WGS) entry which is preliminary data.</text>
</comment>